<accession>A0A0N4W7B2</accession>
<dbReference type="Proteomes" id="UP000268014">
    <property type="component" value="Unassembled WGS sequence"/>
</dbReference>
<dbReference type="EMBL" id="UZAF01016421">
    <property type="protein sequence ID" value="VDO27660.1"/>
    <property type="molecule type" value="Genomic_DNA"/>
</dbReference>
<gene>
    <name evidence="1" type="ORF">HPLM_LOCUS5997</name>
</gene>
<dbReference type="AlphaFoldDB" id="A0A0N4W7B2"/>
<dbReference type="WBParaSite" id="HPLM_0000600501-mRNA-1">
    <property type="protein sequence ID" value="HPLM_0000600501-mRNA-1"/>
    <property type="gene ID" value="HPLM_0000600501"/>
</dbReference>
<evidence type="ECO:0000313" key="3">
    <source>
        <dbReference type="WBParaSite" id="HPLM_0000600501-mRNA-1"/>
    </source>
</evidence>
<protein>
    <submittedName>
        <fullName evidence="1 3">Uncharacterized protein</fullName>
    </submittedName>
</protein>
<keyword evidence="2" id="KW-1185">Reference proteome</keyword>
<organism evidence="3">
    <name type="scientific">Haemonchus placei</name>
    <name type="common">Barber's pole worm</name>
    <dbReference type="NCBI Taxonomy" id="6290"/>
    <lineage>
        <taxon>Eukaryota</taxon>
        <taxon>Metazoa</taxon>
        <taxon>Ecdysozoa</taxon>
        <taxon>Nematoda</taxon>
        <taxon>Chromadorea</taxon>
        <taxon>Rhabditida</taxon>
        <taxon>Rhabditina</taxon>
        <taxon>Rhabditomorpha</taxon>
        <taxon>Strongyloidea</taxon>
        <taxon>Trichostrongylidae</taxon>
        <taxon>Haemonchus</taxon>
    </lineage>
</organism>
<name>A0A0N4W7B2_HAEPC</name>
<sequence>MRWNRSRAFICHMPKRKTPTSTLGRTLGSLLWISPRRTWR</sequence>
<reference evidence="1 2" key="2">
    <citation type="submission" date="2018-11" db="EMBL/GenBank/DDBJ databases">
        <authorList>
            <consortium name="Pathogen Informatics"/>
        </authorList>
    </citation>
    <scope>NUCLEOTIDE SEQUENCE [LARGE SCALE GENOMIC DNA]</scope>
    <source>
        <strain evidence="1 2">MHpl1</strain>
    </source>
</reference>
<reference evidence="3" key="1">
    <citation type="submission" date="2017-02" db="UniProtKB">
        <authorList>
            <consortium name="WormBaseParasite"/>
        </authorList>
    </citation>
    <scope>IDENTIFICATION</scope>
</reference>
<proteinExistence type="predicted"/>
<evidence type="ECO:0000313" key="1">
    <source>
        <dbReference type="EMBL" id="VDO27660.1"/>
    </source>
</evidence>
<evidence type="ECO:0000313" key="2">
    <source>
        <dbReference type="Proteomes" id="UP000268014"/>
    </source>
</evidence>